<gene>
    <name evidence="8" type="ORF">M419DRAFT_84511</name>
</gene>
<dbReference type="InterPro" id="IPR007248">
    <property type="entry name" value="Mpv17_PMP22"/>
</dbReference>
<dbReference type="KEGG" id="trr:M419DRAFT_84511"/>
<dbReference type="Pfam" id="PF04117">
    <property type="entry name" value="Mpv17_PMP22"/>
    <property type="match status" value="1"/>
</dbReference>
<evidence type="ECO:0000256" key="4">
    <source>
        <dbReference type="ARBA" id="ARBA00022989"/>
    </source>
</evidence>
<evidence type="ECO:0000256" key="3">
    <source>
        <dbReference type="ARBA" id="ARBA00022692"/>
    </source>
</evidence>
<organism evidence="8 9">
    <name type="scientific">Hypocrea jecorina (strain ATCC 56765 / BCRC 32924 / NRRL 11460 / Rut C-30)</name>
    <name type="common">Trichoderma reesei</name>
    <dbReference type="NCBI Taxonomy" id="1344414"/>
    <lineage>
        <taxon>Eukaryota</taxon>
        <taxon>Fungi</taxon>
        <taxon>Dikarya</taxon>
        <taxon>Ascomycota</taxon>
        <taxon>Pezizomycotina</taxon>
        <taxon>Sordariomycetes</taxon>
        <taxon>Hypocreomycetidae</taxon>
        <taxon>Hypocreales</taxon>
        <taxon>Hypocreaceae</taxon>
        <taxon>Trichoderma</taxon>
    </lineage>
</organism>
<evidence type="ECO:0000313" key="9">
    <source>
        <dbReference type="Proteomes" id="UP000024376"/>
    </source>
</evidence>
<feature type="region of interest" description="Disordered" evidence="7">
    <location>
        <begin position="71"/>
        <end position="93"/>
    </location>
</feature>
<keyword evidence="4 6" id="KW-1133">Transmembrane helix</keyword>
<dbReference type="Proteomes" id="UP000024376">
    <property type="component" value="Unassembled WGS sequence"/>
</dbReference>
<protein>
    <submittedName>
        <fullName evidence="8">Integral membrane protein, Mpv17/PMP22 family</fullName>
    </submittedName>
</protein>
<keyword evidence="5 6" id="KW-0472">Membrane</keyword>
<comment type="similarity">
    <text evidence="2 6">Belongs to the peroxisomal membrane protein PXMP2/4 family.</text>
</comment>
<name>A0A024S4K8_HYPJR</name>
<reference evidence="9" key="1">
    <citation type="journal article" date="2013" name="Ind. Biotechnol.">
        <title>Comparative genomics analysis of Trichoderma reesei strains.</title>
        <authorList>
            <person name="Koike H."/>
            <person name="Aerts A."/>
            <person name="LaButti K."/>
            <person name="Grigoriev I.V."/>
            <person name="Baker S.E."/>
        </authorList>
    </citation>
    <scope>NUCLEOTIDE SEQUENCE [LARGE SCALE GENOMIC DNA]</scope>
    <source>
        <strain evidence="9">ATCC 56765 / BCRC 32924 / NRRL 11460 / Rut C-30</strain>
    </source>
</reference>
<keyword evidence="3 6" id="KW-0812">Transmembrane</keyword>
<feature type="transmembrane region" description="Helical" evidence="6">
    <location>
        <begin position="149"/>
        <end position="169"/>
    </location>
</feature>
<evidence type="ECO:0000256" key="5">
    <source>
        <dbReference type="ARBA" id="ARBA00023136"/>
    </source>
</evidence>
<feature type="compositionally biased region" description="Low complexity" evidence="7">
    <location>
        <begin position="73"/>
        <end position="83"/>
    </location>
</feature>
<evidence type="ECO:0000256" key="7">
    <source>
        <dbReference type="SAM" id="MobiDB-lite"/>
    </source>
</evidence>
<proteinExistence type="inferred from homology"/>
<dbReference type="PANTHER" id="PTHR11266:SF80">
    <property type="entry name" value="PEROXISOMAL MEMBRANE PROTEIN 2"/>
    <property type="match status" value="1"/>
</dbReference>
<evidence type="ECO:0000256" key="2">
    <source>
        <dbReference type="ARBA" id="ARBA00006824"/>
    </source>
</evidence>
<evidence type="ECO:0000313" key="8">
    <source>
        <dbReference type="EMBL" id="ETS00300.1"/>
    </source>
</evidence>
<dbReference type="PANTHER" id="PTHR11266">
    <property type="entry name" value="PEROXISOMAL MEMBRANE PROTEIN 2, PXMP2 MPV17"/>
    <property type="match status" value="1"/>
</dbReference>
<comment type="subcellular location">
    <subcellularLocation>
        <location evidence="1">Membrane</location>
        <topology evidence="1">Multi-pass membrane protein</topology>
    </subcellularLocation>
</comment>
<dbReference type="EMBL" id="KI911153">
    <property type="protein sequence ID" value="ETS00300.1"/>
    <property type="molecule type" value="Genomic_DNA"/>
</dbReference>
<sequence length="197" mass="22146">MLDSKVAEATFQATLLNGLSGVCAQGITAYRNKSFDEVEIESILRFIVYSILVTPPNYKWQEFLERKFPSRTPVNEPSPVSSKSPEKQAQQGTQVVPVKDRLNLTNTAAKFLLDQIFGAPLNTLAFLYLMGGMAFQSQAQIWSNIQRDFWPMLIAGYRVWPIIGLLNLSVVPFDYRQLVGSTAGLFWGIFLSLNKMT</sequence>
<evidence type="ECO:0000256" key="6">
    <source>
        <dbReference type="RuleBase" id="RU363053"/>
    </source>
</evidence>
<feature type="transmembrane region" description="Helical" evidence="6">
    <location>
        <begin position="116"/>
        <end position="137"/>
    </location>
</feature>
<dbReference type="OrthoDB" id="10267969at2759"/>
<dbReference type="HOGENOM" id="CLU_049109_3_1_1"/>
<dbReference type="AlphaFoldDB" id="A0A024S4K8"/>
<dbReference type="GO" id="GO:0005778">
    <property type="term" value="C:peroxisomal membrane"/>
    <property type="evidence" value="ECO:0007669"/>
    <property type="project" value="TreeGrafter"/>
</dbReference>
<accession>A0A024S4K8</accession>
<evidence type="ECO:0000256" key="1">
    <source>
        <dbReference type="ARBA" id="ARBA00004141"/>
    </source>
</evidence>